<dbReference type="EMBL" id="HACG01011285">
    <property type="protein sequence ID" value="CEK58150.1"/>
    <property type="molecule type" value="Transcribed_RNA"/>
</dbReference>
<sequence>MMYEYLYRVEHQNEKCAILYSHATETLLPAMDDNVVCTTTSFDMSSSLTTNVYNI</sequence>
<evidence type="ECO:0000313" key="1">
    <source>
        <dbReference type="EMBL" id="CEK58150.1"/>
    </source>
</evidence>
<protein>
    <submittedName>
        <fullName evidence="1">Uncharacterized protein</fullName>
    </submittedName>
</protein>
<dbReference type="AlphaFoldDB" id="A0A0B6YRM1"/>
<gene>
    <name evidence="1" type="primary">ORF32160</name>
</gene>
<accession>A0A0B6YRM1</accession>
<organism evidence="1">
    <name type="scientific">Arion vulgaris</name>
    <dbReference type="NCBI Taxonomy" id="1028688"/>
    <lineage>
        <taxon>Eukaryota</taxon>
        <taxon>Metazoa</taxon>
        <taxon>Spiralia</taxon>
        <taxon>Lophotrochozoa</taxon>
        <taxon>Mollusca</taxon>
        <taxon>Gastropoda</taxon>
        <taxon>Heterobranchia</taxon>
        <taxon>Euthyneura</taxon>
        <taxon>Panpulmonata</taxon>
        <taxon>Eupulmonata</taxon>
        <taxon>Stylommatophora</taxon>
        <taxon>Helicina</taxon>
        <taxon>Arionoidea</taxon>
        <taxon>Arionidae</taxon>
        <taxon>Arion</taxon>
    </lineage>
</organism>
<reference evidence="1" key="1">
    <citation type="submission" date="2014-12" db="EMBL/GenBank/DDBJ databases">
        <title>Insight into the proteome of Arion vulgaris.</title>
        <authorList>
            <person name="Aradska J."/>
            <person name="Bulat T."/>
            <person name="Smidak R."/>
            <person name="Sarate P."/>
            <person name="Gangsoo J."/>
            <person name="Sialana F."/>
            <person name="Bilban M."/>
            <person name="Lubec G."/>
        </authorList>
    </citation>
    <scope>NUCLEOTIDE SEQUENCE</scope>
    <source>
        <tissue evidence="1">Skin</tissue>
    </source>
</reference>
<proteinExistence type="predicted"/>
<name>A0A0B6YRM1_9EUPU</name>